<dbReference type="AlphaFoldDB" id="A0AAJ0BYU5"/>
<dbReference type="GeneID" id="85305210"/>
<feature type="compositionally biased region" description="Low complexity" evidence="1">
    <location>
        <begin position="520"/>
        <end position="536"/>
    </location>
</feature>
<evidence type="ECO:0000256" key="1">
    <source>
        <dbReference type="SAM" id="MobiDB-lite"/>
    </source>
</evidence>
<feature type="region of interest" description="Disordered" evidence="1">
    <location>
        <begin position="158"/>
        <end position="309"/>
    </location>
</feature>
<feature type="compositionally biased region" description="Polar residues" evidence="1">
    <location>
        <begin position="212"/>
        <end position="241"/>
    </location>
</feature>
<reference evidence="2" key="1">
    <citation type="submission" date="2023-06" db="EMBL/GenBank/DDBJ databases">
        <title>Genome-scale phylogeny and comparative genomics of the fungal order Sordariales.</title>
        <authorList>
            <consortium name="Lawrence Berkeley National Laboratory"/>
            <person name="Hensen N."/>
            <person name="Bonometti L."/>
            <person name="Westerberg I."/>
            <person name="Brannstrom I.O."/>
            <person name="Guillou S."/>
            <person name="Cros-Aarteil S."/>
            <person name="Calhoun S."/>
            <person name="Haridas S."/>
            <person name="Kuo A."/>
            <person name="Mondo S."/>
            <person name="Pangilinan J."/>
            <person name="Riley R."/>
            <person name="Labutti K."/>
            <person name="Andreopoulos B."/>
            <person name="Lipzen A."/>
            <person name="Chen C."/>
            <person name="Yanf M."/>
            <person name="Daum C."/>
            <person name="Ng V."/>
            <person name="Clum A."/>
            <person name="Steindorff A."/>
            <person name="Ohm R."/>
            <person name="Martin F."/>
            <person name="Silar P."/>
            <person name="Natvig D."/>
            <person name="Lalanne C."/>
            <person name="Gautier V."/>
            <person name="Ament-Velasquez S.L."/>
            <person name="Kruys A."/>
            <person name="Hutchinson M.I."/>
            <person name="Powell A.J."/>
            <person name="Barry K."/>
            <person name="Miller A.N."/>
            <person name="Grigoriev I.V."/>
            <person name="Debuchy R."/>
            <person name="Gladieux P."/>
            <person name="Thoren M.H."/>
            <person name="Johannesson H."/>
        </authorList>
    </citation>
    <scope>NUCLEOTIDE SEQUENCE</scope>
    <source>
        <strain evidence="2">8032-3</strain>
    </source>
</reference>
<feature type="region of interest" description="Disordered" evidence="1">
    <location>
        <begin position="1"/>
        <end position="112"/>
    </location>
</feature>
<proteinExistence type="predicted"/>
<dbReference type="Proteomes" id="UP001244011">
    <property type="component" value="Unassembled WGS sequence"/>
</dbReference>
<feature type="compositionally biased region" description="Basic and acidic residues" evidence="1">
    <location>
        <begin position="189"/>
        <end position="198"/>
    </location>
</feature>
<keyword evidence="3" id="KW-1185">Reference proteome</keyword>
<evidence type="ECO:0000313" key="2">
    <source>
        <dbReference type="EMBL" id="KAK1765634.1"/>
    </source>
</evidence>
<feature type="region of interest" description="Disordered" evidence="1">
    <location>
        <begin position="321"/>
        <end position="342"/>
    </location>
</feature>
<dbReference type="RefSeq" id="XP_060281847.1">
    <property type="nucleotide sequence ID" value="XM_060422023.1"/>
</dbReference>
<feature type="compositionally biased region" description="Polar residues" evidence="1">
    <location>
        <begin position="298"/>
        <end position="309"/>
    </location>
</feature>
<feature type="compositionally biased region" description="Polar residues" evidence="1">
    <location>
        <begin position="97"/>
        <end position="110"/>
    </location>
</feature>
<feature type="region of interest" description="Disordered" evidence="1">
    <location>
        <begin position="363"/>
        <end position="487"/>
    </location>
</feature>
<feature type="compositionally biased region" description="Polar residues" evidence="1">
    <location>
        <begin position="396"/>
        <end position="405"/>
    </location>
</feature>
<protein>
    <recommendedName>
        <fullName evidence="4">Erythromycin esterase</fullName>
    </recommendedName>
</protein>
<name>A0AAJ0BYU5_9PEZI</name>
<gene>
    <name evidence="2" type="ORF">QBC33DRAFT_126279</name>
</gene>
<accession>A0AAJ0BYU5</accession>
<feature type="compositionally biased region" description="Low complexity" evidence="1">
    <location>
        <begin position="548"/>
        <end position="563"/>
    </location>
</feature>
<organism evidence="2 3">
    <name type="scientific">Phialemonium atrogriseum</name>
    <dbReference type="NCBI Taxonomy" id="1093897"/>
    <lineage>
        <taxon>Eukaryota</taxon>
        <taxon>Fungi</taxon>
        <taxon>Dikarya</taxon>
        <taxon>Ascomycota</taxon>
        <taxon>Pezizomycotina</taxon>
        <taxon>Sordariomycetes</taxon>
        <taxon>Sordariomycetidae</taxon>
        <taxon>Cephalothecales</taxon>
        <taxon>Cephalothecaceae</taxon>
        <taxon>Phialemonium</taxon>
    </lineage>
</organism>
<evidence type="ECO:0000313" key="3">
    <source>
        <dbReference type="Proteomes" id="UP001244011"/>
    </source>
</evidence>
<dbReference type="EMBL" id="MU839014">
    <property type="protein sequence ID" value="KAK1765634.1"/>
    <property type="molecule type" value="Genomic_DNA"/>
</dbReference>
<feature type="compositionally biased region" description="Basic and acidic residues" evidence="1">
    <location>
        <begin position="158"/>
        <end position="168"/>
    </location>
</feature>
<feature type="compositionally biased region" description="Basic and acidic residues" evidence="1">
    <location>
        <begin position="263"/>
        <end position="281"/>
    </location>
</feature>
<sequence>MARRSARLASGSKAPKPTTGDQSLSSLAERDESPTGGVASSLDAIVSSPHRPPKTPGKSTPMKPPMSEMHPSKVHHTMGPPSSSLRLGFTDIKPSAGSHNIPASIQTTPSKIGLPSSPFTFRLARQAADMKLGPDAQRMMDEIREEALKIKADLAAKREVEKEEEKQLNSRKIAQPKGRAGRFSSVHMAEFKKMDSIENHPSAFRAQAGRITPSTGLKRTQSRANLNDSESVLSKRPTPSTARAKASTRGDDEPVSPAKRARQRFEDDASSRRPISRDESSIPRPKSSGKDAWGVPRSKSSLASLMTPTKASMARTIAVKTPSGSLVKSPSKPALSGLKRSTTTNNVAAAVSSETISNVTVRSPRSRFGKMKSLLRGNKPSSPADMAKSGIPLSSEPFSALTSPVRTEKALPSIPSATPTRKLSKRSRPTPETTRLAVENSPSPVKSGIPRPKSRRGPGEVSYPTLDTVMAGAGAGGDVSYPDLSAYRPLPEPLQQVKEAVEPATGPGTFTFRSDHTINFGGTSPTGFGSSPGQSSVRRVRPSILPTAGMPGSFPGSAASSSPNKENEAPQPTFRALPHGMANKKRHRVSTDEEDAEKEAADRAAKKRKNEHVPEGDALLAPRLVGASGKKPIMSPRRLGTPGVAGTPSTKKKPILSFSRLNMLARPKLRK</sequence>
<feature type="region of interest" description="Disordered" evidence="1">
    <location>
        <begin position="501"/>
        <end position="653"/>
    </location>
</feature>
<comment type="caution">
    <text evidence="2">The sequence shown here is derived from an EMBL/GenBank/DDBJ whole genome shotgun (WGS) entry which is preliminary data.</text>
</comment>
<evidence type="ECO:0008006" key="4">
    <source>
        <dbReference type="Google" id="ProtNLM"/>
    </source>
</evidence>